<dbReference type="RefSeq" id="WP_188389546.1">
    <property type="nucleotide sequence ID" value="NZ_BMFK01000004.1"/>
</dbReference>
<evidence type="ECO:0000259" key="1">
    <source>
        <dbReference type="PROSITE" id="PS50943"/>
    </source>
</evidence>
<dbReference type="GO" id="GO:0003677">
    <property type="term" value="F:DNA binding"/>
    <property type="evidence" value="ECO:0007669"/>
    <property type="project" value="InterPro"/>
</dbReference>
<reference evidence="2" key="1">
    <citation type="journal article" date="2014" name="Int. J. Syst. Evol. Microbiol.">
        <title>Complete genome sequence of Corynebacterium casei LMG S-19264T (=DSM 44701T), isolated from a smear-ripened cheese.</title>
        <authorList>
            <consortium name="US DOE Joint Genome Institute (JGI-PGF)"/>
            <person name="Walter F."/>
            <person name="Albersmeier A."/>
            <person name="Kalinowski J."/>
            <person name="Ruckert C."/>
        </authorList>
    </citation>
    <scope>NUCLEOTIDE SEQUENCE</scope>
    <source>
        <strain evidence="2">CGMCC 1.12698</strain>
    </source>
</reference>
<dbReference type="InterPro" id="IPR010982">
    <property type="entry name" value="Lambda_DNA-bd_dom_sf"/>
</dbReference>
<proteinExistence type="predicted"/>
<dbReference type="PROSITE" id="PS50943">
    <property type="entry name" value="HTH_CROC1"/>
    <property type="match status" value="1"/>
</dbReference>
<keyword evidence="3" id="KW-1185">Reference proteome</keyword>
<dbReference type="Proteomes" id="UP000605259">
    <property type="component" value="Unassembled WGS sequence"/>
</dbReference>
<dbReference type="CDD" id="cd00093">
    <property type="entry name" value="HTH_XRE"/>
    <property type="match status" value="1"/>
</dbReference>
<dbReference type="Gene3D" id="1.10.260.40">
    <property type="entry name" value="lambda repressor-like DNA-binding domains"/>
    <property type="match status" value="1"/>
</dbReference>
<protein>
    <recommendedName>
        <fullName evidence="1">HTH cro/C1-type domain-containing protein</fullName>
    </recommendedName>
</protein>
<gene>
    <name evidence="2" type="ORF">GCM10007140_32420</name>
</gene>
<dbReference type="SMART" id="SM00530">
    <property type="entry name" value="HTH_XRE"/>
    <property type="match status" value="1"/>
</dbReference>
<name>A0A917AXL0_9BACI</name>
<evidence type="ECO:0000313" key="2">
    <source>
        <dbReference type="EMBL" id="GGE80415.1"/>
    </source>
</evidence>
<reference evidence="2" key="2">
    <citation type="submission" date="2020-09" db="EMBL/GenBank/DDBJ databases">
        <authorList>
            <person name="Sun Q."/>
            <person name="Zhou Y."/>
        </authorList>
    </citation>
    <scope>NUCLEOTIDE SEQUENCE</scope>
    <source>
        <strain evidence="2">CGMCC 1.12698</strain>
    </source>
</reference>
<sequence length="75" mass="8601">MVKVKILLKEQLDKCGLTQKELSEATEVRAATIHDLYHNKSKQIPIKVLEKIADELNIRDMNKLLVIVDTEDNTN</sequence>
<dbReference type="EMBL" id="BMFK01000004">
    <property type="protein sequence ID" value="GGE80415.1"/>
    <property type="molecule type" value="Genomic_DNA"/>
</dbReference>
<dbReference type="SUPFAM" id="SSF47413">
    <property type="entry name" value="lambda repressor-like DNA-binding domains"/>
    <property type="match status" value="1"/>
</dbReference>
<accession>A0A917AXL0</accession>
<dbReference type="Pfam" id="PF13443">
    <property type="entry name" value="HTH_26"/>
    <property type="match status" value="1"/>
</dbReference>
<dbReference type="InterPro" id="IPR001387">
    <property type="entry name" value="Cro/C1-type_HTH"/>
</dbReference>
<dbReference type="AlphaFoldDB" id="A0A917AXL0"/>
<organism evidence="2 3">
    <name type="scientific">Priestia taiwanensis</name>
    <dbReference type="NCBI Taxonomy" id="1347902"/>
    <lineage>
        <taxon>Bacteria</taxon>
        <taxon>Bacillati</taxon>
        <taxon>Bacillota</taxon>
        <taxon>Bacilli</taxon>
        <taxon>Bacillales</taxon>
        <taxon>Bacillaceae</taxon>
        <taxon>Priestia</taxon>
    </lineage>
</organism>
<evidence type="ECO:0000313" key="3">
    <source>
        <dbReference type="Proteomes" id="UP000605259"/>
    </source>
</evidence>
<feature type="domain" description="HTH cro/C1-type" evidence="1">
    <location>
        <begin position="8"/>
        <end position="64"/>
    </location>
</feature>
<comment type="caution">
    <text evidence="2">The sequence shown here is derived from an EMBL/GenBank/DDBJ whole genome shotgun (WGS) entry which is preliminary data.</text>
</comment>